<dbReference type="EMBL" id="ANOF01000047">
    <property type="protein sequence ID" value="EMI28101.1"/>
    <property type="molecule type" value="Genomic_DNA"/>
</dbReference>
<protein>
    <submittedName>
        <fullName evidence="1">Uncharacterized protein</fullName>
    </submittedName>
</protein>
<accession>M5S9D8</accession>
<dbReference type="AlphaFoldDB" id="M5S9D8"/>
<organism evidence="1 2">
    <name type="scientific">Rhodopirellula europaea SH398</name>
    <dbReference type="NCBI Taxonomy" id="1263868"/>
    <lineage>
        <taxon>Bacteria</taxon>
        <taxon>Pseudomonadati</taxon>
        <taxon>Planctomycetota</taxon>
        <taxon>Planctomycetia</taxon>
        <taxon>Pirellulales</taxon>
        <taxon>Pirellulaceae</taxon>
        <taxon>Rhodopirellula</taxon>
    </lineage>
</organism>
<gene>
    <name evidence="1" type="ORF">RESH_01322</name>
</gene>
<comment type="caution">
    <text evidence="1">The sequence shown here is derived from an EMBL/GenBank/DDBJ whole genome shotgun (WGS) entry which is preliminary data.</text>
</comment>
<sequence>MLLHQTFILPDWFTLRRGVCRDFQHDLFIKRWNSPAKSTLQRYVDQ</sequence>
<name>M5S9D8_9BACT</name>
<evidence type="ECO:0000313" key="1">
    <source>
        <dbReference type="EMBL" id="EMI28101.1"/>
    </source>
</evidence>
<dbReference type="Proteomes" id="UP000011996">
    <property type="component" value="Unassembled WGS sequence"/>
</dbReference>
<evidence type="ECO:0000313" key="2">
    <source>
        <dbReference type="Proteomes" id="UP000011996"/>
    </source>
</evidence>
<dbReference type="PATRIC" id="fig|1263868.3.peg.1419"/>
<reference evidence="1 2" key="1">
    <citation type="journal article" date="2013" name="Mar. Genomics">
        <title>Expression of sulfatases in Rhodopirellula baltica and the diversity of sulfatases in the genus Rhodopirellula.</title>
        <authorList>
            <person name="Wegner C.E."/>
            <person name="Richter-Heitmann T."/>
            <person name="Klindworth A."/>
            <person name="Klockow C."/>
            <person name="Richter M."/>
            <person name="Achstetter T."/>
            <person name="Glockner F.O."/>
            <person name="Harder J."/>
        </authorList>
    </citation>
    <scope>NUCLEOTIDE SEQUENCE [LARGE SCALE GENOMIC DNA]</scope>
    <source>
        <strain evidence="1 2">SH398</strain>
    </source>
</reference>
<proteinExistence type="predicted"/>